<dbReference type="InterPro" id="IPR005135">
    <property type="entry name" value="Endo/exonuclease/phosphatase"/>
</dbReference>
<dbReference type="Gene3D" id="3.60.10.10">
    <property type="entry name" value="Endonuclease/exonuclease/phosphatase"/>
    <property type="match status" value="1"/>
</dbReference>
<evidence type="ECO:0000313" key="3">
    <source>
        <dbReference type="Proteomes" id="UP000271162"/>
    </source>
</evidence>
<dbReference type="PANTHER" id="PTHR33395">
    <property type="entry name" value="TRANSCRIPTASE, PUTATIVE-RELATED-RELATED"/>
    <property type="match status" value="1"/>
</dbReference>
<dbReference type="EMBL" id="UYSL01025794">
    <property type="protein sequence ID" value="VDL84752.1"/>
    <property type="molecule type" value="Genomic_DNA"/>
</dbReference>
<dbReference type="Pfam" id="PF14529">
    <property type="entry name" value="Exo_endo_phos_2"/>
    <property type="match status" value="1"/>
</dbReference>
<dbReference type="SUPFAM" id="SSF56219">
    <property type="entry name" value="DNase I-like"/>
    <property type="match status" value="1"/>
</dbReference>
<name>A0A0N4YUU1_NIPBR</name>
<reference evidence="2 3" key="2">
    <citation type="submission" date="2018-11" db="EMBL/GenBank/DDBJ databases">
        <authorList>
            <consortium name="Pathogen Informatics"/>
        </authorList>
    </citation>
    <scope>NUCLEOTIDE SEQUENCE [LARGE SCALE GENOMIC DNA]</scope>
</reference>
<proteinExistence type="predicted"/>
<dbReference type="Proteomes" id="UP000271162">
    <property type="component" value="Unassembled WGS sequence"/>
</dbReference>
<protein>
    <submittedName>
        <fullName evidence="4">Endo/exonuclease/phosphatase domain-containing protein</fullName>
    </submittedName>
</protein>
<dbReference type="GO" id="GO:0061343">
    <property type="term" value="P:cell adhesion involved in heart morphogenesis"/>
    <property type="evidence" value="ECO:0007669"/>
    <property type="project" value="TreeGrafter"/>
</dbReference>
<feature type="domain" description="Endonuclease/exonuclease/phosphatase" evidence="1">
    <location>
        <begin position="157"/>
        <end position="239"/>
    </location>
</feature>
<dbReference type="PANTHER" id="PTHR33395:SF22">
    <property type="entry name" value="REVERSE TRANSCRIPTASE DOMAIN-CONTAINING PROTEIN"/>
    <property type="match status" value="1"/>
</dbReference>
<evidence type="ECO:0000313" key="4">
    <source>
        <dbReference type="WBParaSite" id="NBR_0002101301-mRNA-1"/>
    </source>
</evidence>
<organism evidence="4">
    <name type="scientific">Nippostrongylus brasiliensis</name>
    <name type="common">Rat hookworm</name>
    <dbReference type="NCBI Taxonomy" id="27835"/>
    <lineage>
        <taxon>Eukaryota</taxon>
        <taxon>Metazoa</taxon>
        <taxon>Ecdysozoa</taxon>
        <taxon>Nematoda</taxon>
        <taxon>Chromadorea</taxon>
        <taxon>Rhabditida</taxon>
        <taxon>Rhabditina</taxon>
        <taxon>Rhabditomorpha</taxon>
        <taxon>Strongyloidea</taxon>
        <taxon>Heligmosomidae</taxon>
        <taxon>Nippostrongylus</taxon>
    </lineage>
</organism>
<dbReference type="WBParaSite" id="NBR_0002101301-mRNA-1">
    <property type="protein sequence ID" value="NBR_0002101301-mRNA-1"/>
    <property type="gene ID" value="NBR_0002101301"/>
</dbReference>
<evidence type="ECO:0000313" key="2">
    <source>
        <dbReference type="EMBL" id="VDL84752.1"/>
    </source>
</evidence>
<dbReference type="AlphaFoldDB" id="A0A0N4YUU1"/>
<dbReference type="OMA" id="QDCIPTI"/>
<gene>
    <name evidence="2" type="ORF">NBR_LOCUS21014</name>
</gene>
<evidence type="ECO:0000259" key="1">
    <source>
        <dbReference type="Pfam" id="PF14529"/>
    </source>
</evidence>
<dbReference type="GO" id="GO:0003824">
    <property type="term" value="F:catalytic activity"/>
    <property type="evidence" value="ECO:0007669"/>
    <property type="project" value="InterPro"/>
</dbReference>
<dbReference type="GO" id="GO:0007508">
    <property type="term" value="P:larval heart development"/>
    <property type="evidence" value="ECO:0007669"/>
    <property type="project" value="TreeGrafter"/>
</dbReference>
<dbReference type="GO" id="GO:0031012">
    <property type="term" value="C:extracellular matrix"/>
    <property type="evidence" value="ECO:0007669"/>
    <property type="project" value="TreeGrafter"/>
</dbReference>
<accession>A0A0N4YUU1</accession>
<sequence length="566" mass="64212">MPPKTRYDASKHVTMPPKKACDEPPAWLQAILTRFDNMFDLMLKLQDTQVSVLAKLSALEDRVAAAKQEPCPPNAALYSTLVKFQGDSKLVSAKSCGITWVGIGEQVDEPATHAFDREALKEVIDSSADDDLIREFSSGQIVVHRHPKVKNSEWSGYILIMGDLNFPLINWENQTLRGACSSQSSSEFLNFSRTFKLSQLVNQPTHGLNILDILLASPSSIIESVAILPPFSTSDHNIVSFGIRNVEASPKNHPKNHHNYAKGNYDAINHALASVDWVSLINSAIDIESCYQRFVEICENLIAKFIPRYDVREKPQTYPSYIQTLKSRVNYYHSRRNVFGHAKYYAYARKLKRALARLSLREEKKVAECKNSYRFYQFCRQKLQLQDCIPTITGPLGEQIKSDERKAELFADYFESVYKPPSHSEREVDLLTDVSLEWVDISSGTVYGTLRRLPGRNSTSPDGFYQFCRQKLQLQDCIPTITGPLGEQVKSDERKAELFADYFESVYKPPSHSEPLLSTVPLWHREIDRGKFVSVCYIDYKKAFDSISIPLLLTKVKAFGIKGCLL</sequence>
<keyword evidence="3" id="KW-1185">Reference proteome</keyword>
<dbReference type="STRING" id="27835.A0A0N4YUU1"/>
<reference evidence="4" key="1">
    <citation type="submission" date="2017-02" db="UniProtKB">
        <authorList>
            <consortium name="WormBaseParasite"/>
        </authorList>
    </citation>
    <scope>IDENTIFICATION</scope>
</reference>
<dbReference type="InterPro" id="IPR036691">
    <property type="entry name" value="Endo/exonu/phosph_ase_sf"/>
</dbReference>